<dbReference type="OrthoDB" id="6433613at2759"/>
<dbReference type="EMBL" id="BGPR01006881">
    <property type="protein sequence ID" value="GBN22604.1"/>
    <property type="molecule type" value="Genomic_DNA"/>
</dbReference>
<dbReference type="InterPro" id="IPR000601">
    <property type="entry name" value="PKD_dom"/>
</dbReference>
<evidence type="ECO:0000256" key="5">
    <source>
        <dbReference type="ARBA" id="ARBA00023136"/>
    </source>
</evidence>
<sequence length="643" mass="71064">MSSEPDGLVEEKEVTVLVLTYLSGLSLAGPLDCTDVGESAMLEATLEEGINVTFSWMTEGFEDRSYVVEEAPTRVVENYTCPKEGNFTVTVNASDALTSEEATVEVCCVNHVSRNWKLESDSPKIAPPGEITVTLSYIGDATYFPLGAVTDMDFGDSDSKKDILIDSESFSVTETHAYAQGGVYNVTAHVRNSVDLESFTTEVLLLDKLGDLTVTAQYAENENSENKDLHGPDRTDVPVNAVVSFFCNVSGSAENYTMETEGKTVTQDGSNPIFTNQYEEVGEYVLTFVASNFLEESNSVTLTIRVMAETVGLGLTADPTSILPGDEVVFSIEFVFADPFTCISFDADEGETLETFANEETCRLVLEDGMHFNQRDEQRKRRETEEASWVDDNNISIRYVYNKGGVFKPIAKAFNTIFGVNATAEVEATFPPASIWIENNSTNIRRPMKAASIINTGTVSECFKAPITSSTCNHHPSSLHGCDPSSPEGAAPSFMYPPRKRGNNLLLQKRVIPISEYFREETFRLETTAQVYDHPSRSYEMAWHVDRITSANEVLETIDISSIRSSNCSALRFPHRFLDVGLYKVEYTIDIYGGTSNMGMTRFCRSKPLFLGGYNVGVAPFGPSPMMGRTHVMRREGWLMCCS</sequence>
<comment type="caution">
    <text evidence="7">The sequence shown here is derived from an EMBL/GenBank/DDBJ whole genome shotgun (WGS) entry which is preliminary data.</text>
</comment>
<comment type="subcellular location">
    <subcellularLocation>
        <location evidence="1">Membrane</location>
    </subcellularLocation>
</comment>
<evidence type="ECO:0000313" key="7">
    <source>
        <dbReference type="EMBL" id="GBN22604.1"/>
    </source>
</evidence>
<dbReference type="AlphaFoldDB" id="A0A4Y2M7X5"/>
<evidence type="ECO:0000256" key="3">
    <source>
        <dbReference type="ARBA" id="ARBA00022737"/>
    </source>
</evidence>
<feature type="domain" description="PKD" evidence="6">
    <location>
        <begin position="33"/>
        <end position="107"/>
    </location>
</feature>
<proteinExistence type="predicted"/>
<evidence type="ECO:0000259" key="6">
    <source>
        <dbReference type="Pfam" id="PF00801"/>
    </source>
</evidence>
<dbReference type="PANTHER" id="PTHR46730">
    <property type="entry name" value="POLYCYSTIN-1"/>
    <property type="match status" value="1"/>
</dbReference>
<protein>
    <recommendedName>
        <fullName evidence="6">PKD domain-containing protein</fullName>
    </recommendedName>
</protein>
<keyword evidence="8" id="KW-1185">Reference proteome</keyword>
<evidence type="ECO:0000256" key="1">
    <source>
        <dbReference type="ARBA" id="ARBA00004370"/>
    </source>
</evidence>
<keyword evidence="3" id="KW-0677">Repeat</keyword>
<dbReference type="PANTHER" id="PTHR46730:SF4">
    <property type="entry name" value="POLYCYSTIC KIDNEY DISEASE PROTEIN 1-LIKE 1"/>
    <property type="match status" value="1"/>
</dbReference>
<accession>A0A4Y2M7X5</accession>
<organism evidence="7 8">
    <name type="scientific">Araneus ventricosus</name>
    <name type="common">Orbweaver spider</name>
    <name type="synonym">Epeira ventricosa</name>
    <dbReference type="NCBI Taxonomy" id="182803"/>
    <lineage>
        <taxon>Eukaryota</taxon>
        <taxon>Metazoa</taxon>
        <taxon>Ecdysozoa</taxon>
        <taxon>Arthropoda</taxon>
        <taxon>Chelicerata</taxon>
        <taxon>Arachnida</taxon>
        <taxon>Araneae</taxon>
        <taxon>Araneomorphae</taxon>
        <taxon>Entelegynae</taxon>
        <taxon>Araneoidea</taxon>
        <taxon>Araneidae</taxon>
        <taxon>Araneus</taxon>
    </lineage>
</organism>
<dbReference type="GO" id="GO:0005261">
    <property type="term" value="F:monoatomic cation channel activity"/>
    <property type="evidence" value="ECO:0007669"/>
    <property type="project" value="TreeGrafter"/>
</dbReference>
<keyword evidence="4" id="KW-1133">Transmembrane helix</keyword>
<dbReference type="GO" id="GO:0005886">
    <property type="term" value="C:plasma membrane"/>
    <property type="evidence" value="ECO:0007669"/>
    <property type="project" value="TreeGrafter"/>
</dbReference>
<dbReference type="Proteomes" id="UP000499080">
    <property type="component" value="Unassembled WGS sequence"/>
</dbReference>
<dbReference type="Pfam" id="PF00801">
    <property type="entry name" value="PKD"/>
    <property type="match status" value="1"/>
</dbReference>
<reference evidence="7 8" key="1">
    <citation type="journal article" date="2019" name="Sci. Rep.">
        <title>Orb-weaving spider Araneus ventricosus genome elucidates the spidroin gene catalogue.</title>
        <authorList>
            <person name="Kono N."/>
            <person name="Nakamura H."/>
            <person name="Ohtoshi R."/>
            <person name="Moran D.A.P."/>
            <person name="Shinohara A."/>
            <person name="Yoshida Y."/>
            <person name="Fujiwara M."/>
            <person name="Mori M."/>
            <person name="Tomita M."/>
            <person name="Arakawa K."/>
        </authorList>
    </citation>
    <scope>NUCLEOTIDE SEQUENCE [LARGE SCALE GENOMIC DNA]</scope>
</reference>
<keyword evidence="5" id="KW-0472">Membrane</keyword>
<evidence type="ECO:0000256" key="4">
    <source>
        <dbReference type="ARBA" id="ARBA00022989"/>
    </source>
</evidence>
<gene>
    <name evidence="7" type="ORF">AVEN_243272_1</name>
</gene>
<keyword evidence="2" id="KW-0812">Transmembrane</keyword>
<evidence type="ECO:0000313" key="8">
    <source>
        <dbReference type="Proteomes" id="UP000499080"/>
    </source>
</evidence>
<name>A0A4Y2M7X5_ARAVE</name>
<dbReference type="GO" id="GO:0006816">
    <property type="term" value="P:calcium ion transport"/>
    <property type="evidence" value="ECO:0007669"/>
    <property type="project" value="TreeGrafter"/>
</dbReference>
<evidence type="ECO:0000256" key="2">
    <source>
        <dbReference type="ARBA" id="ARBA00022692"/>
    </source>
</evidence>